<dbReference type="Proteomes" id="UP000182284">
    <property type="component" value="Unassembled WGS sequence"/>
</dbReference>
<name>A0A1G7PPZ8_9RHOB</name>
<dbReference type="Pfam" id="PF10987">
    <property type="entry name" value="DUF2806"/>
    <property type="match status" value="1"/>
</dbReference>
<evidence type="ECO:0000313" key="1">
    <source>
        <dbReference type="EMBL" id="SDF88402.1"/>
    </source>
</evidence>
<accession>A0A1G7PPZ8</accession>
<dbReference type="RefSeq" id="WP_074645949.1">
    <property type="nucleotide sequence ID" value="NZ_FNBL01000008.1"/>
</dbReference>
<dbReference type="InterPro" id="IPR021254">
    <property type="entry name" value="DUF2806"/>
</dbReference>
<dbReference type="OrthoDB" id="886161at2"/>
<reference evidence="1 2" key="1">
    <citation type="submission" date="2016-10" db="EMBL/GenBank/DDBJ databases">
        <authorList>
            <person name="de Groot N.N."/>
        </authorList>
    </citation>
    <scope>NUCLEOTIDE SEQUENCE [LARGE SCALE GENOMIC DNA]</scope>
    <source>
        <strain evidence="1 2">DSM 27375</strain>
    </source>
</reference>
<evidence type="ECO:0008006" key="3">
    <source>
        <dbReference type="Google" id="ProtNLM"/>
    </source>
</evidence>
<protein>
    <recommendedName>
        <fullName evidence="3">DUF2806 domain-containing protein</fullName>
    </recommendedName>
</protein>
<evidence type="ECO:0000313" key="2">
    <source>
        <dbReference type="Proteomes" id="UP000182284"/>
    </source>
</evidence>
<dbReference type="AlphaFoldDB" id="A0A1G7PPZ8"/>
<sequence length="342" mass="37675">MDHEPTNLPAQIANALVSIPKGLTPGVIKALDRLVGATVDVPVAWLNQKKAKIDAQTESYKLVEAYIAQSVVSGVEANPEIAQRAMNTLIRKEYRKQSNREAVAAAMVEDLRKNARETSEKEVSADNLTELDDDWLNIFERYAEDASSERLQGLWGRVLSGEVRQPGRFSTRTLRFLSEFSQADALTFENFAKKSFGDNAPAKLVNPAQGEDISHLIHLEASGLIHGASGLGLQKTVIFNDKGDASIREGNIIIFLHGEPEQKIEFEAVVLTPLGREVLCLVGSRNVREAARSVALAIRTPKIHEAYLNVLTIGENEQRIETKEVLWVKEIPESQSVDGSAN</sequence>
<gene>
    <name evidence="1" type="ORF">SAMN04488117_108114</name>
</gene>
<organism evidence="1 2">
    <name type="scientific">Celeribacter baekdonensis</name>
    <dbReference type="NCBI Taxonomy" id="875171"/>
    <lineage>
        <taxon>Bacteria</taxon>
        <taxon>Pseudomonadati</taxon>
        <taxon>Pseudomonadota</taxon>
        <taxon>Alphaproteobacteria</taxon>
        <taxon>Rhodobacterales</taxon>
        <taxon>Roseobacteraceae</taxon>
        <taxon>Celeribacter</taxon>
    </lineage>
</organism>
<proteinExistence type="predicted"/>
<dbReference type="EMBL" id="FNBL01000008">
    <property type="protein sequence ID" value="SDF88402.1"/>
    <property type="molecule type" value="Genomic_DNA"/>
</dbReference>